<protein>
    <submittedName>
        <fullName evidence="2">Uncharacterized protein</fullName>
    </submittedName>
</protein>
<dbReference type="Proteomes" id="UP001567538">
    <property type="component" value="Unassembled WGS sequence"/>
</dbReference>
<proteinExistence type="predicted"/>
<comment type="caution">
    <text evidence="2">The sequence shown here is derived from an EMBL/GenBank/DDBJ whole genome shotgun (WGS) entry which is preliminary data.</text>
</comment>
<evidence type="ECO:0000256" key="1">
    <source>
        <dbReference type="SAM" id="MobiDB-lite"/>
    </source>
</evidence>
<reference evidence="2 3" key="1">
    <citation type="submission" date="2024-06" db="EMBL/GenBank/DDBJ databases">
        <title>A chromosome level genome sequence of Diviner's sage (Salvia divinorum).</title>
        <authorList>
            <person name="Ford S.A."/>
            <person name="Ro D.-K."/>
            <person name="Ness R.W."/>
            <person name="Phillips M.A."/>
        </authorList>
    </citation>
    <scope>NUCLEOTIDE SEQUENCE [LARGE SCALE GENOMIC DNA]</scope>
    <source>
        <strain evidence="2">SAF-2024a</strain>
        <tissue evidence="2">Leaf</tissue>
    </source>
</reference>
<organism evidence="2 3">
    <name type="scientific">Salvia divinorum</name>
    <name type="common">Maria pastora</name>
    <name type="synonym">Diviner's sage</name>
    <dbReference type="NCBI Taxonomy" id="28513"/>
    <lineage>
        <taxon>Eukaryota</taxon>
        <taxon>Viridiplantae</taxon>
        <taxon>Streptophyta</taxon>
        <taxon>Embryophyta</taxon>
        <taxon>Tracheophyta</taxon>
        <taxon>Spermatophyta</taxon>
        <taxon>Magnoliopsida</taxon>
        <taxon>eudicotyledons</taxon>
        <taxon>Gunneridae</taxon>
        <taxon>Pentapetalae</taxon>
        <taxon>asterids</taxon>
        <taxon>lamiids</taxon>
        <taxon>Lamiales</taxon>
        <taxon>Lamiaceae</taxon>
        <taxon>Nepetoideae</taxon>
        <taxon>Mentheae</taxon>
        <taxon>Salviinae</taxon>
        <taxon>Salvia</taxon>
        <taxon>Salvia subgen. Calosphace</taxon>
    </lineage>
</organism>
<accession>A0ABD1IC50</accession>
<gene>
    <name evidence="2" type="ORF">AAHA92_07523</name>
</gene>
<dbReference type="AlphaFoldDB" id="A0ABD1IC50"/>
<sequence>MLNTENGRIEELLLLHYAGLTLTSGRRSISSFISMKGKTRRGDEIPTIRVKNIMKLDKDINKSNTFELPPNDTVRLLIFCSILSRCPPRPTDQNPPGDRAKSRPKMCNCRLQI</sequence>
<feature type="region of interest" description="Disordered" evidence="1">
    <location>
        <begin position="87"/>
        <end position="107"/>
    </location>
</feature>
<dbReference type="EMBL" id="JBEAFC010000003">
    <property type="protein sequence ID" value="KAL1565284.1"/>
    <property type="molecule type" value="Genomic_DNA"/>
</dbReference>
<keyword evidence="3" id="KW-1185">Reference proteome</keyword>
<evidence type="ECO:0000313" key="2">
    <source>
        <dbReference type="EMBL" id="KAL1565284.1"/>
    </source>
</evidence>
<name>A0ABD1IC50_SALDI</name>
<evidence type="ECO:0000313" key="3">
    <source>
        <dbReference type="Proteomes" id="UP001567538"/>
    </source>
</evidence>